<feature type="compositionally biased region" description="Polar residues" evidence="1">
    <location>
        <begin position="92"/>
        <end position="102"/>
    </location>
</feature>
<evidence type="ECO:0000256" key="1">
    <source>
        <dbReference type="SAM" id="MobiDB-lite"/>
    </source>
</evidence>
<gene>
    <name evidence="3" type="ORF">TWF696_006992</name>
</gene>
<evidence type="ECO:0000256" key="2">
    <source>
        <dbReference type="SAM" id="Phobius"/>
    </source>
</evidence>
<dbReference type="AlphaFoldDB" id="A0AAV9UT08"/>
<keyword evidence="2" id="KW-1133">Transmembrane helix</keyword>
<evidence type="ECO:0000313" key="4">
    <source>
        <dbReference type="Proteomes" id="UP001375240"/>
    </source>
</evidence>
<feature type="transmembrane region" description="Helical" evidence="2">
    <location>
        <begin position="259"/>
        <end position="281"/>
    </location>
</feature>
<protein>
    <recommendedName>
        <fullName evidence="5">Rho termination factor N-terminal domain-containing protein</fullName>
    </recommendedName>
</protein>
<dbReference type="PANTHER" id="PTHR41807:SF1">
    <property type="entry name" value="GLUTATHIONE TRANSFERASE 3"/>
    <property type="match status" value="1"/>
</dbReference>
<dbReference type="Proteomes" id="UP001375240">
    <property type="component" value="Unassembled WGS sequence"/>
</dbReference>
<dbReference type="EMBL" id="JAVHNQ010000005">
    <property type="protein sequence ID" value="KAK6346890.1"/>
    <property type="molecule type" value="Genomic_DNA"/>
</dbReference>
<reference evidence="3 4" key="1">
    <citation type="submission" date="2019-10" db="EMBL/GenBank/DDBJ databases">
        <authorList>
            <person name="Palmer J.M."/>
        </authorList>
    </citation>
    <scope>NUCLEOTIDE SEQUENCE [LARGE SCALE GENOMIC DNA]</scope>
    <source>
        <strain evidence="3 4">TWF696</strain>
    </source>
</reference>
<dbReference type="GO" id="GO:0016020">
    <property type="term" value="C:membrane"/>
    <property type="evidence" value="ECO:0007669"/>
    <property type="project" value="TreeGrafter"/>
</dbReference>
<organism evidence="3 4">
    <name type="scientific">Orbilia brochopaga</name>
    <dbReference type="NCBI Taxonomy" id="3140254"/>
    <lineage>
        <taxon>Eukaryota</taxon>
        <taxon>Fungi</taxon>
        <taxon>Dikarya</taxon>
        <taxon>Ascomycota</taxon>
        <taxon>Pezizomycotina</taxon>
        <taxon>Orbiliomycetes</taxon>
        <taxon>Orbiliales</taxon>
        <taxon>Orbiliaceae</taxon>
        <taxon>Orbilia</taxon>
    </lineage>
</organism>
<accession>A0AAV9UT08</accession>
<proteinExistence type="predicted"/>
<keyword evidence="4" id="KW-1185">Reference proteome</keyword>
<evidence type="ECO:0008006" key="5">
    <source>
        <dbReference type="Google" id="ProtNLM"/>
    </source>
</evidence>
<comment type="caution">
    <text evidence="3">The sequence shown here is derived from an EMBL/GenBank/DDBJ whole genome shotgun (WGS) entry which is preliminary data.</text>
</comment>
<dbReference type="InterPro" id="IPR038872">
    <property type="entry name" value="Put_GTT3"/>
</dbReference>
<sequence>MSNYFGKLNKSQLADYARPLGINPQLKKQDLIDQIEQAAAAQRASLSHDPLFQEYFETLPDSPNAVVAVPTPKSVRRRVRYSKAPEDEETADQSSEPPTDTVTPPKKSRASTTGTRSARKSTALRVTEQILPVVTSDAPAIDPEPVHPLSPGQLARSVPVKNFSLAHIGEAVNSWFTAAAQATGFWEHVDYTRETLSSPNTIQALVATYELAWLCHALVPWQAVSIPIPAAKIPYVDANTGPTVVRIPDLFILLSWQDFWAPIVYWFTLGVTFPMFTSYFVNIRKRGTYDPLSFSISKALIAYLVYTKQIIHPELPNLFTSDTAVLVASIIGDETPLIGAAIGGLLTVWDAILSRR</sequence>
<keyword evidence="2" id="KW-0812">Transmembrane</keyword>
<name>A0AAV9UT08_9PEZI</name>
<evidence type="ECO:0000313" key="3">
    <source>
        <dbReference type="EMBL" id="KAK6346890.1"/>
    </source>
</evidence>
<feature type="region of interest" description="Disordered" evidence="1">
    <location>
        <begin position="74"/>
        <end position="122"/>
    </location>
</feature>
<keyword evidence="2" id="KW-0472">Membrane</keyword>
<dbReference type="PANTHER" id="PTHR41807">
    <property type="entry name" value="GLUTATHIONE TRANSFERASE 3"/>
    <property type="match status" value="1"/>
</dbReference>